<feature type="domain" description="Methylated-DNA-[protein]-cysteine S-methyltransferase DNA binding" evidence="7">
    <location>
        <begin position="21"/>
        <end position="101"/>
    </location>
</feature>
<dbReference type="GO" id="GO:0032259">
    <property type="term" value="P:methylation"/>
    <property type="evidence" value="ECO:0007669"/>
    <property type="project" value="UniProtKB-KW"/>
</dbReference>
<evidence type="ECO:0000256" key="2">
    <source>
        <dbReference type="ARBA" id="ARBA00022603"/>
    </source>
</evidence>
<dbReference type="NCBIfam" id="TIGR00589">
    <property type="entry name" value="ogt"/>
    <property type="match status" value="1"/>
</dbReference>
<evidence type="ECO:0000313" key="8">
    <source>
        <dbReference type="EMBL" id="HGI87027.1"/>
    </source>
</evidence>
<dbReference type="CDD" id="cd06445">
    <property type="entry name" value="ATase"/>
    <property type="match status" value="1"/>
</dbReference>
<dbReference type="PANTHER" id="PTHR10815">
    <property type="entry name" value="METHYLATED-DNA--PROTEIN-CYSTEINE METHYLTRANSFERASE"/>
    <property type="match status" value="1"/>
</dbReference>
<evidence type="ECO:0000259" key="7">
    <source>
        <dbReference type="Pfam" id="PF01035"/>
    </source>
</evidence>
<dbReference type="SUPFAM" id="SSF46767">
    <property type="entry name" value="Methylated DNA-protein cysteine methyltransferase, C-terminal domain"/>
    <property type="match status" value="1"/>
</dbReference>
<dbReference type="GO" id="GO:0003908">
    <property type="term" value="F:methylated-DNA-[protein]-cysteine S-methyltransferase activity"/>
    <property type="evidence" value="ECO:0007669"/>
    <property type="project" value="UniProtKB-EC"/>
</dbReference>
<organism evidence="8">
    <name type="scientific">Ignisphaera aggregans</name>
    <dbReference type="NCBI Taxonomy" id="334771"/>
    <lineage>
        <taxon>Archaea</taxon>
        <taxon>Thermoproteota</taxon>
        <taxon>Thermoprotei</taxon>
        <taxon>Desulfurococcales</taxon>
        <taxon>Desulfurococcaceae</taxon>
        <taxon>Ignisphaera</taxon>
    </lineage>
</organism>
<dbReference type="GO" id="GO:0006281">
    <property type="term" value="P:DNA repair"/>
    <property type="evidence" value="ECO:0007669"/>
    <property type="project" value="UniProtKB-KW"/>
</dbReference>
<protein>
    <submittedName>
        <fullName evidence="8">MGMT family protein</fullName>
    </submittedName>
</protein>
<evidence type="ECO:0000256" key="6">
    <source>
        <dbReference type="ARBA" id="ARBA00049348"/>
    </source>
</evidence>
<evidence type="ECO:0000256" key="1">
    <source>
        <dbReference type="ARBA" id="ARBA00001286"/>
    </source>
</evidence>
<accession>A0A7C4FG85</accession>
<dbReference type="Pfam" id="PF01035">
    <property type="entry name" value="DNA_binding_1"/>
    <property type="match status" value="1"/>
</dbReference>
<keyword evidence="2" id="KW-0489">Methyltransferase</keyword>
<comment type="catalytic activity">
    <reaction evidence="1">
        <text>a 4-O-methyl-thymidine in DNA + L-cysteinyl-[protein] = a thymidine in DNA + S-methyl-L-cysteinyl-[protein]</text>
        <dbReference type="Rhea" id="RHEA:53428"/>
        <dbReference type="Rhea" id="RHEA-COMP:10131"/>
        <dbReference type="Rhea" id="RHEA-COMP:10132"/>
        <dbReference type="Rhea" id="RHEA-COMP:13555"/>
        <dbReference type="Rhea" id="RHEA-COMP:13556"/>
        <dbReference type="ChEBI" id="CHEBI:29950"/>
        <dbReference type="ChEBI" id="CHEBI:82612"/>
        <dbReference type="ChEBI" id="CHEBI:137386"/>
        <dbReference type="ChEBI" id="CHEBI:137387"/>
        <dbReference type="EC" id="2.1.1.63"/>
    </reaction>
</comment>
<dbReference type="InterPro" id="IPR036388">
    <property type="entry name" value="WH-like_DNA-bd_sf"/>
</dbReference>
<dbReference type="InterPro" id="IPR014048">
    <property type="entry name" value="MethylDNA_cys_MeTrfase_DNA-bd"/>
</dbReference>
<evidence type="ECO:0000256" key="4">
    <source>
        <dbReference type="ARBA" id="ARBA00022763"/>
    </source>
</evidence>
<dbReference type="InterPro" id="IPR001497">
    <property type="entry name" value="MethylDNA_cys_MeTrfase_AS"/>
</dbReference>
<gene>
    <name evidence="8" type="ORF">ENV14_01310</name>
</gene>
<dbReference type="Gene3D" id="1.10.10.10">
    <property type="entry name" value="Winged helix-like DNA-binding domain superfamily/Winged helix DNA-binding domain"/>
    <property type="match status" value="1"/>
</dbReference>
<dbReference type="EMBL" id="DTFF01000012">
    <property type="protein sequence ID" value="HGI87027.1"/>
    <property type="molecule type" value="Genomic_DNA"/>
</dbReference>
<reference evidence="8" key="1">
    <citation type="journal article" date="2020" name="mSystems">
        <title>Genome- and Community-Level Interaction Insights into Carbon Utilization and Element Cycling Functions of Hydrothermarchaeota in Hydrothermal Sediment.</title>
        <authorList>
            <person name="Zhou Z."/>
            <person name="Liu Y."/>
            <person name="Xu W."/>
            <person name="Pan J."/>
            <person name="Luo Z.H."/>
            <person name="Li M."/>
        </authorList>
    </citation>
    <scope>NUCLEOTIDE SEQUENCE [LARGE SCALE GENOMIC DNA]</scope>
    <source>
        <strain evidence="8">SpSt-732</strain>
    </source>
</reference>
<sequence>MLVIELKKDDIIVRKWSLFDIEEAVYTLTQLVPIGCTTTYKDLAKVLGISPRLVAKILSRNKNPIAIPCHRVVKADGSLGGYTLYGKRALEFKERLLSLENMHKLCKYSIPELLEIE</sequence>
<comment type="caution">
    <text evidence="8">The sequence shown here is derived from an EMBL/GenBank/DDBJ whole genome shotgun (WGS) entry which is preliminary data.</text>
</comment>
<dbReference type="AlphaFoldDB" id="A0A7C4FG85"/>
<dbReference type="PANTHER" id="PTHR10815:SF13">
    <property type="entry name" value="METHYLATED-DNA--PROTEIN-CYSTEINE METHYLTRANSFERASE"/>
    <property type="match status" value="1"/>
</dbReference>
<comment type="catalytic activity">
    <reaction evidence="6">
        <text>a 6-O-methyl-2'-deoxyguanosine in DNA + L-cysteinyl-[protein] = S-methyl-L-cysteinyl-[protein] + a 2'-deoxyguanosine in DNA</text>
        <dbReference type="Rhea" id="RHEA:24000"/>
        <dbReference type="Rhea" id="RHEA-COMP:10131"/>
        <dbReference type="Rhea" id="RHEA-COMP:10132"/>
        <dbReference type="Rhea" id="RHEA-COMP:11367"/>
        <dbReference type="Rhea" id="RHEA-COMP:11368"/>
        <dbReference type="ChEBI" id="CHEBI:29950"/>
        <dbReference type="ChEBI" id="CHEBI:82612"/>
        <dbReference type="ChEBI" id="CHEBI:85445"/>
        <dbReference type="ChEBI" id="CHEBI:85448"/>
        <dbReference type="EC" id="2.1.1.63"/>
    </reaction>
</comment>
<proteinExistence type="predicted"/>
<dbReference type="InterPro" id="IPR036217">
    <property type="entry name" value="MethylDNA_cys_MeTrfase_DNAb"/>
</dbReference>
<evidence type="ECO:0000256" key="5">
    <source>
        <dbReference type="ARBA" id="ARBA00023204"/>
    </source>
</evidence>
<name>A0A7C4FG85_9CREN</name>
<evidence type="ECO:0000256" key="3">
    <source>
        <dbReference type="ARBA" id="ARBA00022679"/>
    </source>
</evidence>
<keyword evidence="5" id="KW-0234">DNA repair</keyword>
<dbReference type="PROSITE" id="PS00374">
    <property type="entry name" value="MGMT"/>
    <property type="match status" value="1"/>
</dbReference>
<keyword evidence="3" id="KW-0808">Transferase</keyword>
<keyword evidence="4" id="KW-0227">DNA damage</keyword>